<dbReference type="InterPro" id="IPR019787">
    <property type="entry name" value="Znf_PHD-finger"/>
</dbReference>
<dbReference type="InterPro" id="IPR011011">
    <property type="entry name" value="Znf_FYVE_PHD"/>
</dbReference>
<proteinExistence type="predicted"/>
<dbReference type="AlphaFoldDB" id="A0AAE1FUB4"/>
<keyword evidence="1" id="KW-0479">Metal-binding</keyword>
<dbReference type="Gene3D" id="3.30.40.10">
    <property type="entry name" value="Zinc/RING finger domain, C3HC4 (zinc finger)"/>
    <property type="match status" value="1"/>
</dbReference>
<comment type="caution">
    <text evidence="5">The sequence shown here is derived from an EMBL/GenBank/DDBJ whole genome shotgun (WGS) entry which is preliminary data.</text>
</comment>
<protein>
    <recommendedName>
        <fullName evidence="4">PHD-type domain-containing protein</fullName>
    </recommendedName>
</protein>
<name>A0AAE1FUB4_PETCI</name>
<keyword evidence="3" id="KW-0862">Zinc</keyword>
<accession>A0AAE1FUB4</accession>
<dbReference type="InterPro" id="IPR013083">
    <property type="entry name" value="Znf_RING/FYVE/PHD"/>
</dbReference>
<feature type="domain" description="PHD-type" evidence="4">
    <location>
        <begin position="5"/>
        <end position="33"/>
    </location>
</feature>
<dbReference type="Pfam" id="PF00628">
    <property type="entry name" value="PHD"/>
    <property type="match status" value="1"/>
</dbReference>
<evidence type="ECO:0000313" key="6">
    <source>
        <dbReference type="Proteomes" id="UP001286313"/>
    </source>
</evidence>
<evidence type="ECO:0000256" key="3">
    <source>
        <dbReference type="ARBA" id="ARBA00022833"/>
    </source>
</evidence>
<evidence type="ECO:0000259" key="4">
    <source>
        <dbReference type="Pfam" id="PF00628"/>
    </source>
</evidence>
<evidence type="ECO:0000256" key="1">
    <source>
        <dbReference type="ARBA" id="ARBA00022723"/>
    </source>
</evidence>
<gene>
    <name evidence="5" type="ORF">Pcinc_015498</name>
</gene>
<dbReference type="EMBL" id="JAWQEG010001371">
    <property type="protein sequence ID" value="KAK3879971.1"/>
    <property type="molecule type" value="Genomic_DNA"/>
</dbReference>
<keyword evidence="6" id="KW-1185">Reference proteome</keyword>
<evidence type="ECO:0000313" key="5">
    <source>
        <dbReference type="EMBL" id="KAK3879971.1"/>
    </source>
</evidence>
<sequence length="82" mass="9140">MADFCLVCQSTVRPRQEGLLCDGCNLWQHRTCGSGISRDQYRTAVKQGAEIDWMWRSKEHRLRPATSAAESLPASAATIGRC</sequence>
<dbReference type="Proteomes" id="UP001286313">
    <property type="component" value="Unassembled WGS sequence"/>
</dbReference>
<dbReference type="SUPFAM" id="SSF57903">
    <property type="entry name" value="FYVE/PHD zinc finger"/>
    <property type="match status" value="1"/>
</dbReference>
<keyword evidence="2" id="KW-0863">Zinc-finger</keyword>
<dbReference type="GO" id="GO:0008270">
    <property type="term" value="F:zinc ion binding"/>
    <property type="evidence" value="ECO:0007669"/>
    <property type="project" value="UniProtKB-KW"/>
</dbReference>
<reference evidence="5" key="1">
    <citation type="submission" date="2023-10" db="EMBL/GenBank/DDBJ databases">
        <title>Genome assemblies of two species of porcelain crab, Petrolisthes cinctipes and Petrolisthes manimaculis (Anomura: Porcellanidae).</title>
        <authorList>
            <person name="Angst P."/>
        </authorList>
    </citation>
    <scope>NUCLEOTIDE SEQUENCE</scope>
    <source>
        <strain evidence="5">PB745_01</strain>
        <tissue evidence="5">Gill</tissue>
    </source>
</reference>
<evidence type="ECO:0000256" key="2">
    <source>
        <dbReference type="ARBA" id="ARBA00022771"/>
    </source>
</evidence>
<organism evidence="5 6">
    <name type="scientific">Petrolisthes cinctipes</name>
    <name type="common">Flat porcelain crab</name>
    <dbReference type="NCBI Taxonomy" id="88211"/>
    <lineage>
        <taxon>Eukaryota</taxon>
        <taxon>Metazoa</taxon>
        <taxon>Ecdysozoa</taxon>
        <taxon>Arthropoda</taxon>
        <taxon>Crustacea</taxon>
        <taxon>Multicrustacea</taxon>
        <taxon>Malacostraca</taxon>
        <taxon>Eumalacostraca</taxon>
        <taxon>Eucarida</taxon>
        <taxon>Decapoda</taxon>
        <taxon>Pleocyemata</taxon>
        <taxon>Anomura</taxon>
        <taxon>Galatheoidea</taxon>
        <taxon>Porcellanidae</taxon>
        <taxon>Petrolisthes</taxon>
    </lineage>
</organism>